<feature type="region of interest" description="Disordered" evidence="1">
    <location>
        <begin position="48"/>
        <end position="67"/>
    </location>
</feature>
<dbReference type="PANTHER" id="PTHR43586:SF21">
    <property type="entry name" value="PYRIDOXAL PHOSPHATE (PLP)-DEPENDENT ASPARTATE AMINOTRANSFERASE SUPERFAMILY"/>
    <property type="match status" value="1"/>
</dbReference>
<dbReference type="Gene3D" id="3.90.1150.10">
    <property type="entry name" value="Aspartate Aminotransferase, domain 1"/>
    <property type="match status" value="1"/>
</dbReference>
<name>A0A5C5UDZ0_9CORY</name>
<feature type="compositionally biased region" description="Polar residues" evidence="1">
    <location>
        <begin position="51"/>
        <end position="63"/>
    </location>
</feature>
<evidence type="ECO:0000313" key="4">
    <source>
        <dbReference type="Proteomes" id="UP000320791"/>
    </source>
</evidence>
<dbReference type="InterPro" id="IPR015424">
    <property type="entry name" value="PyrdxlP-dep_Trfase"/>
</dbReference>
<dbReference type="GO" id="GO:0008483">
    <property type="term" value="F:transaminase activity"/>
    <property type="evidence" value="ECO:0007669"/>
    <property type="project" value="UniProtKB-KW"/>
</dbReference>
<dbReference type="PANTHER" id="PTHR43586">
    <property type="entry name" value="CYSTEINE DESULFURASE"/>
    <property type="match status" value="1"/>
</dbReference>
<proteinExistence type="predicted"/>
<evidence type="ECO:0000259" key="2">
    <source>
        <dbReference type="Pfam" id="PF00266"/>
    </source>
</evidence>
<protein>
    <submittedName>
        <fullName evidence="3">Aminotransferase class V-fold PLP-dependent enzyme</fullName>
    </submittedName>
</protein>
<reference evidence="3 4" key="1">
    <citation type="submission" date="2019-08" db="EMBL/GenBank/DDBJ databases">
        <authorList>
            <person name="Lei W."/>
        </authorList>
    </citation>
    <scope>NUCLEOTIDE SEQUENCE [LARGE SCALE GENOMIC DNA]</scope>
    <source>
        <strain evidence="3 4">CCUG 58627</strain>
    </source>
</reference>
<keyword evidence="3" id="KW-0808">Transferase</keyword>
<dbReference type="InterPro" id="IPR000192">
    <property type="entry name" value="Aminotrans_V_dom"/>
</dbReference>
<dbReference type="InterPro" id="IPR015421">
    <property type="entry name" value="PyrdxlP-dep_Trfase_major"/>
</dbReference>
<dbReference type="OrthoDB" id="7592443at2"/>
<organism evidence="3 4">
    <name type="scientific">Corynebacterium canis</name>
    <dbReference type="NCBI Taxonomy" id="679663"/>
    <lineage>
        <taxon>Bacteria</taxon>
        <taxon>Bacillati</taxon>
        <taxon>Actinomycetota</taxon>
        <taxon>Actinomycetes</taxon>
        <taxon>Mycobacteriales</taxon>
        <taxon>Corynebacteriaceae</taxon>
        <taxon>Corynebacterium</taxon>
    </lineage>
</organism>
<keyword evidence="3" id="KW-0032">Aminotransferase</keyword>
<dbReference type="EMBL" id="VOHM01000019">
    <property type="protein sequence ID" value="TWT24179.1"/>
    <property type="molecule type" value="Genomic_DNA"/>
</dbReference>
<dbReference type="SUPFAM" id="SSF53383">
    <property type="entry name" value="PLP-dependent transferases"/>
    <property type="match status" value="1"/>
</dbReference>
<sequence>MFDVARVRGLYVSLSDGWTYLNAHESPQIPEKVSGAVARSFRMAPSVAQVEPSTGSHSRSQEQGRPLGKSFADSARWAIADLVGASADCVVLGPNLEMLYRSLADALPFRSHSVVLSQADSRILTNPFRRSDTQVSWAQPDLGTGDLPDWQFRSLITGGTRLVSFAAAHPYVGAVVPVEEISNIVHERSRAWVLVDATAVIGYRPIDMDAWGVDILAFDCAAMGGPNVSALVFRDTSMFPRLTSLREGVEGPEKLELGRMAAGMLGGVATLVDHMADLDEDAMGKRRRRLHVSMQELNSYLRSLNNYAIESLRGLPRVHLVGISGEAAEYGDVGRIDRVPRLTFVVHNVPAETVQQRLAANGLVTTVSPNDPLLNAMGVADAGGAVTIGLAPFNTTNDIDQLTRVVASLA</sequence>
<comment type="caution">
    <text evidence="3">The sequence shown here is derived from an EMBL/GenBank/DDBJ whole genome shotgun (WGS) entry which is preliminary data.</text>
</comment>
<keyword evidence="4" id="KW-1185">Reference proteome</keyword>
<evidence type="ECO:0000256" key="1">
    <source>
        <dbReference type="SAM" id="MobiDB-lite"/>
    </source>
</evidence>
<evidence type="ECO:0000313" key="3">
    <source>
        <dbReference type="EMBL" id="TWT24179.1"/>
    </source>
</evidence>
<dbReference type="InterPro" id="IPR015422">
    <property type="entry name" value="PyrdxlP-dep_Trfase_small"/>
</dbReference>
<gene>
    <name evidence="3" type="ORF">FRX94_08765</name>
</gene>
<accession>A0A5C5UDZ0</accession>
<dbReference type="Pfam" id="PF00266">
    <property type="entry name" value="Aminotran_5"/>
    <property type="match status" value="1"/>
</dbReference>
<feature type="domain" description="Aminotransferase class V" evidence="2">
    <location>
        <begin position="145"/>
        <end position="309"/>
    </location>
</feature>
<dbReference type="Proteomes" id="UP000320791">
    <property type="component" value="Unassembled WGS sequence"/>
</dbReference>
<dbReference type="AlphaFoldDB" id="A0A5C5UDZ0"/>
<dbReference type="Gene3D" id="3.40.640.10">
    <property type="entry name" value="Type I PLP-dependent aspartate aminotransferase-like (Major domain)"/>
    <property type="match status" value="1"/>
</dbReference>